<dbReference type="OrthoDB" id="8067401at2759"/>
<proteinExistence type="predicted"/>
<name>A0A9Q3BDN2_9BASI</name>
<protein>
    <submittedName>
        <fullName evidence="1">Uncharacterized protein</fullName>
    </submittedName>
</protein>
<comment type="caution">
    <text evidence="1">The sequence shown here is derived from an EMBL/GenBank/DDBJ whole genome shotgun (WGS) entry which is preliminary data.</text>
</comment>
<dbReference type="EMBL" id="AVOT02000529">
    <property type="protein sequence ID" value="MBW0463340.1"/>
    <property type="molecule type" value="Genomic_DNA"/>
</dbReference>
<keyword evidence="2" id="KW-1185">Reference proteome</keyword>
<accession>A0A9Q3BDN2</accession>
<dbReference type="Proteomes" id="UP000765509">
    <property type="component" value="Unassembled WGS sequence"/>
</dbReference>
<dbReference type="AlphaFoldDB" id="A0A9Q3BDN2"/>
<evidence type="ECO:0000313" key="1">
    <source>
        <dbReference type="EMBL" id="MBW0463340.1"/>
    </source>
</evidence>
<sequence length="106" mass="12429">MLRWQIAIQKYRGNMAIVHKAGRIHKNYDGFSRWELANTHDKPDYVPLKAEPQTSIEGIIINDIETEFLEEVPESYKKDKHCHILTSLLDKDFKDTSLVNAMDEVW</sequence>
<organism evidence="1 2">
    <name type="scientific">Austropuccinia psidii MF-1</name>
    <dbReference type="NCBI Taxonomy" id="1389203"/>
    <lineage>
        <taxon>Eukaryota</taxon>
        <taxon>Fungi</taxon>
        <taxon>Dikarya</taxon>
        <taxon>Basidiomycota</taxon>
        <taxon>Pucciniomycotina</taxon>
        <taxon>Pucciniomycetes</taxon>
        <taxon>Pucciniales</taxon>
        <taxon>Sphaerophragmiaceae</taxon>
        <taxon>Austropuccinia</taxon>
    </lineage>
</organism>
<reference evidence="1" key="1">
    <citation type="submission" date="2021-03" db="EMBL/GenBank/DDBJ databases">
        <title>Draft genome sequence of rust myrtle Austropuccinia psidii MF-1, a brazilian biotype.</title>
        <authorList>
            <person name="Quecine M.C."/>
            <person name="Pachon D.M.R."/>
            <person name="Bonatelli M.L."/>
            <person name="Correr F.H."/>
            <person name="Franceschini L.M."/>
            <person name="Leite T.F."/>
            <person name="Margarido G.R.A."/>
            <person name="Almeida C.A."/>
            <person name="Ferrarezi J.A."/>
            <person name="Labate C.A."/>
        </authorList>
    </citation>
    <scope>NUCLEOTIDE SEQUENCE</scope>
    <source>
        <strain evidence="1">MF-1</strain>
    </source>
</reference>
<gene>
    <name evidence="1" type="ORF">O181_003055</name>
</gene>
<evidence type="ECO:0000313" key="2">
    <source>
        <dbReference type="Proteomes" id="UP000765509"/>
    </source>
</evidence>